<dbReference type="InterPro" id="IPR007177">
    <property type="entry name" value="Tsr3_C"/>
</dbReference>
<keyword evidence="6" id="KW-0539">Nucleus</keyword>
<dbReference type="InterPro" id="IPR007209">
    <property type="entry name" value="RNaseL-inhib-like_metal-bd_dom"/>
</dbReference>
<proteinExistence type="inferred from homology"/>
<dbReference type="NCBIfam" id="NF002621">
    <property type="entry name" value="PRK02287.1"/>
    <property type="match status" value="1"/>
</dbReference>
<keyword evidence="3 6" id="KW-0698">rRNA processing</keyword>
<gene>
    <name evidence="6" type="primary">TSR3</name>
    <name evidence="10" type="ORF">PENSTE_c028G10174</name>
</gene>
<evidence type="ECO:0000259" key="8">
    <source>
        <dbReference type="Pfam" id="PF04034"/>
    </source>
</evidence>
<reference evidence="11" key="1">
    <citation type="journal article" date="2017" name="Nat. Microbiol.">
        <title>Global analysis of biosynthetic gene clusters reveals vast potential of secondary metabolite production in Penicillium species.</title>
        <authorList>
            <person name="Nielsen J.C."/>
            <person name="Grijseels S."/>
            <person name="Prigent S."/>
            <person name="Ji B."/>
            <person name="Dainat J."/>
            <person name="Nielsen K.F."/>
            <person name="Frisvad J.C."/>
            <person name="Workman M."/>
            <person name="Nielsen J."/>
        </authorList>
    </citation>
    <scope>NUCLEOTIDE SEQUENCE [LARGE SCALE GENOMIC DNA]</scope>
    <source>
        <strain evidence="11">IBT 24891</strain>
    </source>
</reference>
<feature type="binding site" evidence="6">
    <location>
        <position position="104"/>
    </location>
    <ligand>
        <name>S-adenosyl-L-methionine</name>
        <dbReference type="ChEBI" id="CHEBI:59789"/>
    </ligand>
</feature>
<dbReference type="GO" id="GO:1904047">
    <property type="term" value="F:S-adenosyl-L-methionine binding"/>
    <property type="evidence" value="ECO:0007669"/>
    <property type="project" value="UniProtKB-UniRule"/>
</dbReference>
<feature type="binding site" evidence="6">
    <location>
        <position position="127"/>
    </location>
    <ligand>
        <name>S-adenosyl-L-methionine</name>
        <dbReference type="ChEBI" id="CHEBI:59789"/>
    </ligand>
</feature>
<feature type="binding site" evidence="6">
    <location>
        <position position="142"/>
    </location>
    <ligand>
        <name>S-adenosyl-L-methionine</name>
        <dbReference type="ChEBI" id="CHEBI:59789"/>
    </ligand>
</feature>
<evidence type="ECO:0000256" key="1">
    <source>
        <dbReference type="ARBA" id="ARBA00022490"/>
    </source>
</evidence>
<evidence type="ECO:0000256" key="3">
    <source>
        <dbReference type="ARBA" id="ARBA00022552"/>
    </source>
</evidence>
<comment type="caution">
    <text evidence="10">The sequence shown here is derived from an EMBL/GenBank/DDBJ whole genome shotgun (WGS) entry which is preliminary data.</text>
</comment>
<dbReference type="GO" id="GO:0005634">
    <property type="term" value="C:nucleus"/>
    <property type="evidence" value="ECO:0007669"/>
    <property type="project" value="UniProtKB-SubCell"/>
</dbReference>
<sequence length="372" mass="41947">MVRHKKENFSRGGKKFSNPRSRPVPRGDDEEGAASSRPAYRAACWDMGHCDPKRCSGKRLMKLGLMRELHIGQRYPGVIVSPNAKKVVSPADKELMEQHGAAVVECSWVRVKEVPWSRIGGKCERLLPYLIAANTVNYGKPWRLNCVEALAACFFICGHEEWAQDILKNFRYGQAFLDINSELLKRYAACSSEEDVKRTEEEWLAKIEQEYEESRIEGPDDIWTTGNTNRMPARHGSDDDDDEDDSDEDSENENESEDGAADKDPFAISDDSEDEDQMAEIRQKILNSKSFQNPSASDKQQPEKIAAPEKPLYVDSDAESGSAGSEDEDFDNIINATTVTDRTGIKEIQRRRGKETVSASFSRTEISAPKRW</sequence>
<feature type="region of interest" description="Disordered" evidence="7">
    <location>
        <begin position="1"/>
        <end position="34"/>
    </location>
</feature>
<dbReference type="GO" id="GO:0000455">
    <property type="term" value="P:enzyme-directed rRNA pseudouridine synthesis"/>
    <property type="evidence" value="ECO:0007669"/>
    <property type="project" value="UniProtKB-UniRule"/>
</dbReference>
<evidence type="ECO:0000259" key="9">
    <source>
        <dbReference type="Pfam" id="PF04068"/>
    </source>
</evidence>
<feature type="domain" description="16S/18S rRNA aminocarboxypropyltransferase Tsr3 C-terminal" evidence="8">
    <location>
        <begin position="78"/>
        <end position="204"/>
    </location>
</feature>
<evidence type="ECO:0000313" key="10">
    <source>
        <dbReference type="EMBL" id="OQE15421.1"/>
    </source>
</evidence>
<dbReference type="InterPro" id="IPR022968">
    <property type="entry name" value="Tsr3-like"/>
</dbReference>
<dbReference type="EC" id="2.5.1.157" evidence="6"/>
<dbReference type="GO" id="GO:0030490">
    <property type="term" value="P:maturation of SSU-rRNA"/>
    <property type="evidence" value="ECO:0007669"/>
    <property type="project" value="TreeGrafter"/>
</dbReference>
<dbReference type="AlphaFoldDB" id="A0A1V6SMY3"/>
<accession>A0A1V6SMY3</accession>
<dbReference type="EMBL" id="MLKD01000028">
    <property type="protein sequence ID" value="OQE15421.1"/>
    <property type="molecule type" value="Genomic_DNA"/>
</dbReference>
<comment type="function">
    <text evidence="6">Aminocarboxypropyltransferase that catalyzes the aminocarboxypropyl transfer on pseudouridine at position 1191 (Psi1191) in 18S rRNA. It constitutes the last step in biosynthesis of the hypermodified N1-methyl-N3-(3-amino-3-carboxypropyl) pseudouridine (m1acp3-Psi) conserved in eukaryotic 18S rRNA.</text>
</comment>
<keyword evidence="5 6" id="KW-0949">S-adenosyl-L-methionine</keyword>
<dbReference type="OrthoDB" id="10262062at2759"/>
<evidence type="ECO:0000256" key="7">
    <source>
        <dbReference type="SAM" id="MobiDB-lite"/>
    </source>
</evidence>
<evidence type="ECO:0000313" key="11">
    <source>
        <dbReference type="Proteomes" id="UP000191285"/>
    </source>
</evidence>
<dbReference type="GO" id="GO:0106388">
    <property type="term" value="F:rRNA small subunit aminocarboxypropyltransferase activity"/>
    <property type="evidence" value="ECO:0007669"/>
    <property type="project" value="UniProtKB-EC"/>
</dbReference>
<organism evidence="10 11">
    <name type="scientific">Penicillium steckii</name>
    <dbReference type="NCBI Taxonomy" id="303698"/>
    <lineage>
        <taxon>Eukaryota</taxon>
        <taxon>Fungi</taxon>
        <taxon>Dikarya</taxon>
        <taxon>Ascomycota</taxon>
        <taxon>Pezizomycotina</taxon>
        <taxon>Eurotiomycetes</taxon>
        <taxon>Eurotiomycetidae</taxon>
        <taxon>Eurotiales</taxon>
        <taxon>Aspergillaceae</taxon>
        <taxon>Penicillium</taxon>
    </lineage>
</organism>
<feature type="binding site" evidence="6">
    <location>
        <position position="56"/>
    </location>
    <ligand>
        <name>S-adenosyl-L-methionine</name>
        <dbReference type="ChEBI" id="CHEBI:59789"/>
    </ligand>
</feature>
<keyword evidence="11" id="KW-1185">Reference proteome</keyword>
<dbReference type="PANTHER" id="PTHR20426">
    <property type="entry name" value="RIBOSOME BIOGENESIS PROTEIN TSR3 HOMOLOG"/>
    <property type="match status" value="1"/>
</dbReference>
<dbReference type="Pfam" id="PF04068">
    <property type="entry name" value="Fer4_RLI"/>
    <property type="match status" value="1"/>
</dbReference>
<evidence type="ECO:0000256" key="4">
    <source>
        <dbReference type="ARBA" id="ARBA00022679"/>
    </source>
</evidence>
<feature type="region of interest" description="Disordered" evidence="7">
    <location>
        <begin position="211"/>
        <end position="330"/>
    </location>
</feature>
<dbReference type="Proteomes" id="UP000191285">
    <property type="component" value="Unassembled WGS sequence"/>
</dbReference>
<comment type="catalytic activity">
    <reaction evidence="6">
        <text>an N(1)-methylpseudouridine in rRNA + S-adenosyl-L-methionine = N(1)-methyl-N(3)-[(3S)-3-amino-3-carboxypropyl]pseudouridine in rRNA + S-methyl-5'-thioadenosine + H(+)</text>
        <dbReference type="Rhea" id="RHEA:63296"/>
        <dbReference type="Rhea" id="RHEA-COMP:11634"/>
        <dbReference type="Rhea" id="RHEA-COMP:16310"/>
        <dbReference type="ChEBI" id="CHEBI:15378"/>
        <dbReference type="ChEBI" id="CHEBI:17509"/>
        <dbReference type="ChEBI" id="CHEBI:59789"/>
        <dbReference type="ChEBI" id="CHEBI:74890"/>
        <dbReference type="ChEBI" id="CHEBI:146234"/>
        <dbReference type="EC" id="2.5.1.157"/>
    </reaction>
</comment>
<feature type="domain" description="RNase L inhibitor RLI-like possible metal-binding" evidence="9">
    <location>
        <begin position="40"/>
        <end position="74"/>
    </location>
</feature>
<dbReference type="Pfam" id="PF04034">
    <property type="entry name" value="Ribo_biogen_C"/>
    <property type="match status" value="1"/>
</dbReference>
<feature type="compositionally biased region" description="Polar residues" evidence="7">
    <location>
        <begin position="285"/>
        <end position="299"/>
    </location>
</feature>
<comment type="subcellular location">
    <subcellularLocation>
        <location evidence="6">Cytoplasm</location>
    </subcellularLocation>
    <subcellularLocation>
        <location evidence="6">Nucleus</location>
    </subcellularLocation>
</comment>
<keyword evidence="1 6" id="KW-0963">Cytoplasm</keyword>
<feature type="region of interest" description="Disordered" evidence="7">
    <location>
        <begin position="350"/>
        <end position="372"/>
    </location>
</feature>
<dbReference type="STRING" id="303698.A0A1V6SMY3"/>
<evidence type="ECO:0000256" key="5">
    <source>
        <dbReference type="ARBA" id="ARBA00022691"/>
    </source>
</evidence>
<evidence type="ECO:0000256" key="6">
    <source>
        <dbReference type="HAMAP-Rule" id="MF_03146"/>
    </source>
</evidence>
<comment type="similarity">
    <text evidence="6">Belongs to the TDD superfamily. TSR3 family.</text>
</comment>
<keyword evidence="4 6" id="KW-0808">Transferase</keyword>
<protein>
    <recommendedName>
        <fullName evidence="6">18S rRNA aminocarboxypropyltransferase</fullName>
        <ecNumber evidence="6">2.5.1.157</ecNumber>
    </recommendedName>
</protein>
<dbReference type="PANTHER" id="PTHR20426:SF0">
    <property type="entry name" value="18S RRNA AMINOCARBOXYPROPYLTRANSFERASE"/>
    <property type="match status" value="1"/>
</dbReference>
<feature type="compositionally biased region" description="Acidic residues" evidence="7">
    <location>
        <begin position="238"/>
        <end position="259"/>
    </location>
</feature>
<dbReference type="HAMAP" id="MF_01116">
    <property type="entry name" value="TSR3"/>
    <property type="match status" value="1"/>
</dbReference>
<dbReference type="GO" id="GO:0005737">
    <property type="term" value="C:cytoplasm"/>
    <property type="evidence" value="ECO:0007669"/>
    <property type="project" value="UniProtKB-SubCell"/>
</dbReference>
<evidence type="ECO:0000256" key="2">
    <source>
        <dbReference type="ARBA" id="ARBA00022517"/>
    </source>
</evidence>
<keyword evidence="2 6" id="KW-0690">Ribosome biogenesis</keyword>
<comment type="catalytic activity">
    <reaction evidence="6">
        <text>N(1)-methylpseudouridine(1191) in yeast 18S rRNA + S-adenosyl-L-methionine = N(1)-methyl-N(3)-[(3S)-3-amino-3-carboxypropyl]pseudouridine(1191) in yeast 18S rRNA + S-methyl-5'-thioadenosine + H(+)</text>
        <dbReference type="Rhea" id="RHEA:63300"/>
        <dbReference type="Rhea" id="RHEA-COMP:13852"/>
        <dbReference type="Rhea" id="RHEA-COMP:16309"/>
        <dbReference type="ChEBI" id="CHEBI:15378"/>
        <dbReference type="ChEBI" id="CHEBI:17509"/>
        <dbReference type="ChEBI" id="CHEBI:59789"/>
        <dbReference type="ChEBI" id="CHEBI:74890"/>
        <dbReference type="ChEBI" id="CHEBI:146234"/>
    </reaction>
</comment>
<name>A0A1V6SMY3_9EURO</name>